<sequence>MKRKTFVKQLMALGVSRNDANAACRRLLATRDANYAKGWREVKVAWEYNLKKICEGQMVPQNVTPKTAELTLRMLFFKWIAKRSKKHPVYSWDRNHPNNI</sequence>
<dbReference type="EMBL" id="BK016045">
    <property type="protein sequence ID" value="DAF91164.1"/>
    <property type="molecule type" value="Genomic_DNA"/>
</dbReference>
<organism evidence="1">
    <name type="scientific">Siphoviridae sp. ctKNZ79</name>
    <dbReference type="NCBI Taxonomy" id="2825440"/>
    <lineage>
        <taxon>Viruses</taxon>
        <taxon>Duplodnaviria</taxon>
        <taxon>Heunggongvirae</taxon>
        <taxon>Uroviricota</taxon>
        <taxon>Caudoviricetes</taxon>
    </lineage>
</organism>
<accession>A0A8S5U9M4</accession>
<protein>
    <submittedName>
        <fullName evidence="1">Uncharacterized protein</fullName>
    </submittedName>
</protein>
<proteinExistence type="predicted"/>
<name>A0A8S5U9M4_9CAUD</name>
<evidence type="ECO:0000313" key="1">
    <source>
        <dbReference type="EMBL" id="DAF91164.1"/>
    </source>
</evidence>
<reference evidence="1" key="1">
    <citation type="journal article" date="2021" name="Proc. Natl. Acad. Sci. U.S.A.">
        <title>A Catalog of Tens of Thousands of Viruses from Human Metagenomes Reveals Hidden Associations with Chronic Diseases.</title>
        <authorList>
            <person name="Tisza M.J."/>
            <person name="Buck C.B."/>
        </authorList>
    </citation>
    <scope>NUCLEOTIDE SEQUENCE</scope>
    <source>
        <strain evidence="1">CtKNZ79</strain>
    </source>
</reference>